<accession>A0A9N9MHE0</accession>
<dbReference type="GO" id="GO:0006570">
    <property type="term" value="P:tyrosine metabolic process"/>
    <property type="evidence" value="ECO:0007669"/>
    <property type="project" value="TreeGrafter"/>
</dbReference>
<evidence type="ECO:0000256" key="5">
    <source>
        <dbReference type="ARBA" id="ARBA00023002"/>
    </source>
</evidence>
<comment type="similarity">
    <text evidence="2">Belongs to the nitroreductase family.</text>
</comment>
<dbReference type="CDD" id="cd02144">
    <property type="entry name" value="iodotyrosine_dehalogenase"/>
    <property type="match status" value="1"/>
</dbReference>
<dbReference type="InterPro" id="IPR050627">
    <property type="entry name" value="Nitroreductase/BluB"/>
</dbReference>
<reference evidence="8" key="1">
    <citation type="submission" date="2022-01" db="EMBL/GenBank/DDBJ databases">
        <authorList>
            <person name="King R."/>
        </authorList>
    </citation>
    <scope>NUCLEOTIDE SEQUENCE</scope>
</reference>
<organism evidence="8 9">
    <name type="scientific">Ceutorhynchus assimilis</name>
    <name type="common">cabbage seed weevil</name>
    <dbReference type="NCBI Taxonomy" id="467358"/>
    <lineage>
        <taxon>Eukaryota</taxon>
        <taxon>Metazoa</taxon>
        <taxon>Ecdysozoa</taxon>
        <taxon>Arthropoda</taxon>
        <taxon>Hexapoda</taxon>
        <taxon>Insecta</taxon>
        <taxon>Pterygota</taxon>
        <taxon>Neoptera</taxon>
        <taxon>Endopterygota</taxon>
        <taxon>Coleoptera</taxon>
        <taxon>Polyphaga</taxon>
        <taxon>Cucujiformia</taxon>
        <taxon>Curculionidae</taxon>
        <taxon>Ceutorhynchinae</taxon>
        <taxon>Ceutorhynchus</taxon>
    </lineage>
</organism>
<keyword evidence="6" id="KW-0812">Transmembrane</keyword>
<keyword evidence="4" id="KW-0288">FMN</keyword>
<keyword evidence="9" id="KW-1185">Reference proteome</keyword>
<dbReference type="Pfam" id="PF00881">
    <property type="entry name" value="Nitroreductase"/>
    <property type="match status" value="1"/>
</dbReference>
<keyword evidence="6" id="KW-0472">Membrane</keyword>
<dbReference type="SUPFAM" id="SSF55469">
    <property type="entry name" value="FMN-dependent nitroreductase-like"/>
    <property type="match status" value="1"/>
</dbReference>
<evidence type="ECO:0000313" key="8">
    <source>
        <dbReference type="EMBL" id="CAG9763188.1"/>
    </source>
</evidence>
<dbReference type="GO" id="GO:0032553">
    <property type="term" value="F:ribonucleotide binding"/>
    <property type="evidence" value="ECO:0007669"/>
    <property type="project" value="UniProtKB-ARBA"/>
</dbReference>
<evidence type="ECO:0000313" key="9">
    <source>
        <dbReference type="Proteomes" id="UP001152799"/>
    </source>
</evidence>
<dbReference type="AlphaFoldDB" id="A0A9N9MHE0"/>
<gene>
    <name evidence="8" type="ORF">CEUTPL_LOCUS3858</name>
</gene>
<evidence type="ECO:0000259" key="7">
    <source>
        <dbReference type="Pfam" id="PF00881"/>
    </source>
</evidence>
<dbReference type="OrthoDB" id="41362at2759"/>
<dbReference type="PANTHER" id="PTHR23026">
    <property type="entry name" value="NADPH NITROREDUCTASE"/>
    <property type="match status" value="1"/>
</dbReference>
<protein>
    <recommendedName>
        <fullName evidence="7">Nitroreductase domain-containing protein</fullName>
    </recommendedName>
</protein>
<evidence type="ECO:0000256" key="1">
    <source>
        <dbReference type="ARBA" id="ARBA00001917"/>
    </source>
</evidence>
<dbReference type="FunFam" id="3.40.109.10:FF:000004">
    <property type="entry name" value="Iodotyrosine deiodinase 1"/>
    <property type="match status" value="1"/>
</dbReference>
<dbReference type="EMBL" id="OU892289">
    <property type="protein sequence ID" value="CAG9763188.1"/>
    <property type="molecule type" value="Genomic_DNA"/>
</dbReference>
<sequence>MFFELYWQYFLSGLLLWVVVKIALSIKNRRNLVATKDVYIEYDSEEIPALPLDLKHIPLDFSKLSTEESLKNSEEFYKLLNQRRTVRHFSTQPVPKEIIYNLIKTAGTAPSGAHTEPWTYVVVSNPHMKQKIREIIEEEEEINYKKRMGKVWITDLKPLKTNWVKEYLTDAPFLILVFKQIYSFKEDGTKKIHYYNEQSVAMASGILLAAIQNAGLVSLTSTPLNCGPALRSLLERPNSEKLTLLLPVGYPADDCLVPDLHRKCLEDIMICFL</sequence>
<dbReference type="Proteomes" id="UP001152799">
    <property type="component" value="Chromosome 13"/>
</dbReference>
<keyword evidence="6" id="KW-1133">Transmembrane helix</keyword>
<dbReference type="InterPro" id="IPR029479">
    <property type="entry name" value="Nitroreductase"/>
</dbReference>
<evidence type="ECO:0000256" key="6">
    <source>
        <dbReference type="SAM" id="Phobius"/>
    </source>
</evidence>
<evidence type="ECO:0000256" key="4">
    <source>
        <dbReference type="ARBA" id="ARBA00022643"/>
    </source>
</evidence>
<keyword evidence="5" id="KW-0560">Oxidoreductase</keyword>
<dbReference type="GO" id="GO:0140616">
    <property type="term" value="F:iodotyrosine deiodinase activity"/>
    <property type="evidence" value="ECO:0007669"/>
    <property type="project" value="UniProtKB-ARBA"/>
</dbReference>
<evidence type="ECO:0000256" key="3">
    <source>
        <dbReference type="ARBA" id="ARBA00022630"/>
    </source>
</evidence>
<feature type="domain" description="Nitroreductase" evidence="7">
    <location>
        <begin position="81"/>
        <end position="250"/>
    </location>
</feature>
<dbReference type="Gene3D" id="3.40.109.10">
    <property type="entry name" value="NADH Oxidase"/>
    <property type="match status" value="1"/>
</dbReference>
<evidence type="ECO:0000256" key="2">
    <source>
        <dbReference type="ARBA" id="ARBA00007118"/>
    </source>
</evidence>
<name>A0A9N9MHE0_9CUCU</name>
<proteinExistence type="inferred from homology"/>
<comment type="cofactor">
    <cofactor evidence="1">
        <name>FMN</name>
        <dbReference type="ChEBI" id="CHEBI:58210"/>
    </cofactor>
</comment>
<feature type="transmembrane region" description="Helical" evidence="6">
    <location>
        <begin position="6"/>
        <end position="24"/>
    </location>
</feature>
<dbReference type="PANTHER" id="PTHR23026:SF90">
    <property type="entry name" value="IODOTYROSINE DEIODINASE 1"/>
    <property type="match status" value="1"/>
</dbReference>
<keyword evidence="3" id="KW-0285">Flavoprotein</keyword>
<dbReference type="GO" id="GO:0005886">
    <property type="term" value="C:plasma membrane"/>
    <property type="evidence" value="ECO:0007669"/>
    <property type="project" value="TreeGrafter"/>
</dbReference>
<dbReference type="InterPro" id="IPR000415">
    <property type="entry name" value="Nitroreductase-like"/>
</dbReference>